<gene>
    <name evidence="2" type="ORF">SUNI508_06456</name>
</gene>
<keyword evidence="1" id="KW-0732">Signal</keyword>
<evidence type="ECO:0000256" key="1">
    <source>
        <dbReference type="SAM" id="SignalP"/>
    </source>
</evidence>
<sequence length="521" mass="58572">MSWGLEILGNLSISLIGLANNVSLHGYEGLFTPMSLSSWRVTPDNPVRYRNSLDVERCAALHNEILWHGWNASGGKAEDFPGVNWFEFHGNAAQDARARLSSPLAAFLDQALTINGTRHSFFYHVEDLKSPAVLWENHEEFQDPGERDRFLTLYDGHSLASHPDGLVYDQVNHKAIMQTSIFDSDVTQNGRQTWLSLEEILTAWLDMIDAGKVQAVTEDIHPTNAKFDPWVLLPYSPKQLNDTLTAFNRLADAIESRMPDLQDGSESQQQVAAGDLDRFLLSHDDLAAADIPGGFAHSFLTKARRPKFRYIAPGLSLPTPDSIKSQPFSSVKGHNVPTTDWDDDPGFPERIYPILIFSSAKKYETWRDPIPNPDFVANHPPFHWPYSQLDSFSAGLYFSSIRRGYSYEFEDAVKLIVPYPIGGFGYARTADGARFGENRAEEGLEGFVVGGGTFSDLFQLGYNPFGEMHDVQLEKVLNAWRELVESGEWTIGKDGVEESIQKWMDADTARKWSKYTVPMGW</sequence>
<keyword evidence="3" id="KW-1185">Reference proteome</keyword>
<organism evidence="2 3">
    <name type="scientific">Seiridium unicorne</name>
    <dbReference type="NCBI Taxonomy" id="138068"/>
    <lineage>
        <taxon>Eukaryota</taxon>
        <taxon>Fungi</taxon>
        <taxon>Dikarya</taxon>
        <taxon>Ascomycota</taxon>
        <taxon>Pezizomycotina</taxon>
        <taxon>Sordariomycetes</taxon>
        <taxon>Xylariomycetidae</taxon>
        <taxon>Amphisphaeriales</taxon>
        <taxon>Sporocadaceae</taxon>
        <taxon>Seiridium</taxon>
    </lineage>
</organism>
<dbReference type="EMBL" id="JARVKF010000235">
    <property type="protein sequence ID" value="KAK9420460.1"/>
    <property type="molecule type" value="Genomic_DNA"/>
</dbReference>
<reference evidence="2 3" key="1">
    <citation type="journal article" date="2024" name="J. Plant Pathol.">
        <title>Sequence and assembly of the genome of Seiridium unicorne, isolate CBS 538.82, causal agent of cypress canker disease.</title>
        <authorList>
            <person name="Scali E."/>
            <person name="Rocca G.D."/>
            <person name="Danti R."/>
            <person name="Garbelotto M."/>
            <person name="Barberini S."/>
            <person name="Baroncelli R."/>
            <person name="Emiliani G."/>
        </authorList>
    </citation>
    <scope>NUCLEOTIDE SEQUENCE [LARGE SCALE GENOMIC DNA]</scope>
    <source>
        <strain evidence="2 3">BM-138-508</strain>
    </source>
</reference>
<evidence type="ECO:0000313" key="3">
    <source>
        <dbReference type="Proteomes" id="UP001408356"/>
    </source>
</evidence>
<evidence type="ECO:0000313" key="2">
    <source>
        <dbReference type="EMBL" id="KAK9420460.1"/>
    </source>
</evidence>
<comment type="caution">
    <text evidence="2">The sequence shown here is derived from an EMBL/GenBank/DDBJ whole genome shotgun (WGS) entry which is preliminary data.</text>
</comment>
<feature type="chain" id="PRO_5047364432" evidence="1">
    <location>
        <begin position="20"/>
        <end position="521"/>
    </location>
</feature>
<name>A0ABR2V0K4_9PEZI</name>
<feature type="signal peptide" evidence="1">
    <location>
        <begin position="1"/>
        <end position="19"/>
    </location>
</feature>
<dbReference type="Proteomes" id="UP001408356">
    <property type="component" value="Unassembled WGS sequence"/>
</dbReference>
<accession>A0ABR2V0K4</accession>
<proteinExistence type="predicted"/>
<protein>
    <submittedName>
        <fullName evidence="2">Sulfatase N-terminal domain-containing protein</fullName>
    </submittedName>
</protein>